<dbReference type="AlphaFoldDB" id="A0A543B1V7"/>
<feature type="domain" description="AAA+ ATPase" evidence="3">
    <location>
        <begin position="210"/>
        <end position="390"/>
    </location>
</feature>
<dbReference type="OrthoDB" id="9813147at2"/>
<dbReference type="InParanoid" id="A0A543B1V7"/>
<dbReference type="Gene3D" id="3.40.50.300">
    <property type="entry name" value="P-loop containing nucleotide triphosphate hydrolases"/>
    <property type="match status" value="1"/>
</dbReference>
<evidence type="ECO:0000256" key="1">
    <source>
        <dbReference type="ARBA" id="ARBA00006354"/>
    </source>
</evidence>
<evidence type="ECO:0000313" key="4">
    <source>
        <dbReference type="EMBL" id="TQL78710.1"/>
    </source>
</evidence>
<feature type="compositionally biased region" description="Pro residues" evidence="2">
    <location>
        <begin position="178"/>
        <end position="188"/>
    </location>
</feature>
<name>A0A543B1V7_9ACTN</name>
<evidence type="ECO:0000259" key="3">
    <source>
        <dbReference type="SMART" id="SM00382"/>
    </source>
</evidence>
<sequence>MRYSTTRSACLVGVTGHPVTVEVHIGSGSSVFVLTGLPDRTLDEAKVRVRAAFEHAELHFPDSYTVVNLLPAGIPKTGAGCDLAIAVGVLTASQQIPRNELASTVFLGELGLNGAVRPVPGILPCLLAAVDAGASTALVPTQNAMEASMVPHLTVIAVDGLPEVIAHLRGEHTIQPTTPRPPPPPPAQPDMAEIAGQQRARRALEIAAAGGHHLFMLGPPGSGKTMLAERLPSLLPPLSDRQALEVTALRSATGLLPEHGGLIRHPTFSAPHHTATMPAMVGGGSSSIRPGAISEAHHGVLFLDEAPEFRREVLDALRQPLESHEVIVCRSRGTARFPARLQLVLAANPCPCGRTAECQCSPATRRRYLGRLSGPLLDRVDIRLELASVESSQLISTRDRSEGSAEIAERVATARSIARDRWNAVGQPWSTNHEVPGPYLRDAPWRLPATVTGPADWMVETGALTARGYDRVLRLAWTLCDLAGRSTPTVEDIAEATGLRVGHQLPG</sequence>
<organism evidence="4 5">
    <name type="scientific">Stackebrandtia endophytica</name>
    <dbReference type="NCBI Taxonomy" id="1496996"/>
    <lineage>
        <taxon>Bacteria</taxon>
        <taxon>Bacillati</taxon>
        <taxon>Actinomycetota</taxon>
        <taxon>Actinomycetes</taxon>
        <taxon>Glycomycetales</taxon>
        <taxon>Glycomycetaceae</taxon>
        <taxon>Stackebrandtia</taxon>
    </lineage>
</organism>
<dbReference type="SUPFAM" id="SSF52540">
    <property type="entry name" value="P-loop containing nucleoside triphosphate hydrolases"/>
    <property type="match status" value="1"/>
</dbReference>
<proteinExistence type="inferred from homology"/>
<protein>
    <submittedName>
        <fullName evidence="4">Magnesium chelatase family protein</fullName>
    </submittedName>
</protein>
<dbReference type="PANTHER" id="PTHR32039:SF7">
    <property type="entry name" value="COMPETENCE PROTEIN COMM"/>
    <property type="match status" value="1"/>
</dbReference>
<dbReference type="Pfam" id="PF13335">
    <property type="entry name" value="Mg_chelatase_C"/>
    <property type="match status" value="1"/>
</dbReference>
<dbReference type="Pfam" id="PF13541">
    <property type="entry name" value="ChlI"/>
    <property type="match status" value="1"/>
</dbReference>
<dbReference type="InterPro" id="IPR025158">
    <property type="entry name" value="Mg_chelat-rel_C"/>
</dbReference>
<dbReference type="InterPro" id="IPR004482">
    <property type="entry name" value="Mg_chelat-rel"/>
</dbReference>
<dbReference type="InterPro" id="IPR014721">
    <property type="entry name" value="Ribsml_uS5_D2-typ_fold_subgr"/>
</dbReference>
<dbReference type="InterPro" id="IPR003593">
    <property type="entry name" value="AAA+_ATPase"/>
</dbReference>
<dbReference type="InterPro" id="IPR045006">
    <property type="entry name" value="CHLI-like"/>
</dbReference>
<keyword evidence="5" id="KW-1185">Reference proteome</keyword>
<gene>
    <name evidence="4" type="ORF">FB566_4301</name>
</gene>
<comment type="caution">
    <text evidence="4">The sequence shown here is derived from an EMBL/GenBank/DDBJ whole genome shotgun (WGS) entry which is preliminary data.</text>
</comment>
<dbReference type="RefSeq" id="WP_142043447.1">
    <property type="nucleotide sequence ID" value="NZ_JBHTGS010000003.1"/>
</dbReference>
<dbReference type="Pfam" id="PF01078">
    <property type="entry name" value="Mg_chelatase"/>
    <property type="match status" value="1"/>
</dbReference>
<dbReference type="SMART" id="SM00382">
    <property type="entry name" value="AAA"/>
    <property type="match status" value="1"/>
</dbReference>
<reference evidence="4 5" key="1">
    <citation type="submission" date="2019-06" db="EMBL/GenBank/DDBJ databases">
        <title>Sequencing the genomes of 1000 actinobacteria strains.</title>
        <authorList>
            <person name="Klenk H.-P."/>
        </authorList>
    </citation>
    <scope>NUCLEOTIDE SEQUENCE [LARGE SCALE GENOMIC DNA]</scope>
    <source>
        <strain evidence="4 5">DSM 45928</strain>
    </source>
</reference>
<accession>A0A543B1V7</accession>
<feature type="region of interest" description="Disordered" evidence="2">
    <location>
        <begin position="172"/>
        <end position="191"/>
    </location>
</feature>
<dbReference type="PANTHER" id="PTHR32039">
    <property type="entry name" value="MAGNESIUM-CHELATASE SUBUNIT CHLI"/>
    <property type="match status" value="1"/>
</dbReference>
<dbReference type="GO" id="GO:0005524">
    <property type="term" value="F:ATP binding"/>
    <property type="evidence" value="ECO:0007669"/>
    <property type="project" value="InterPro"/>
</dbReference>
<dbReference type="Gene3D" id="3.30.230.10">
    <property type="match status" value="1"/>
</dbReference>
<dbReference type="InterPro" id="IPR020568">
    <property type="entry name" value="Ribosomal_Su5_D2-typ_SF"/>
</dbReference>
<dbReference type="InterPro" id="IPR000523">
    <property type="entry name" value="Mg_chelatse_chII-like_cat_dom"/>
</dbReference>
<dbReference type="NCBIfam" id="TIGR00368">
    <property type="entry name" value="YifB family Mg chelatase-like AAA ATPase"/>
    <property type="match status" value="1"/>
</dbReference>
<evidence type="ECO:0000313" key="5">
    <source>
        <dbReference type="Proteomes" id="UP000317043"/>
    </source>
</evidence>
<evidence type="ECO:0000256" key="2">
    <source>
        <dbReference type="SAM" id="MobiDB-lite"/>
    </source>
</evidence>
<dbReference type="EMBL" id="VFOW01000001">
    <property type="protein sequence ID" value="TQL78710.1"/>
    <property type="molecule type" value="Genomic_DNA"/>
</dbReference>
<dbReference type="FunCoup" id="A0A543B1V7">
    <property type="interactions" value="18"/>
</dbReference>
<dbReference type="InterPro" id="IPR027417">
    <property type="entry name" value="P-loop_NTPase"/>
</dbReference>
<dbReference type="Proteomes" id="UP000317043">
    <property type="component" value="Unassembled WGS sequence"/>
</dbReference>
<dbReference type="CDD" id="cd00009">
    <property type="entry name" value="AAA"/>
    <property type="match status" value="1"/>
</dbReference>
<comment type="similarity">
    <text evidence="1">Belongs to the Mg-chelatase subunits D/I family. ComM subfamily.</text>
</comment>
<dbReference type="SUPFAM" id="SSF54211">
    <property type="entry name" value="Ribosomal protein S5 domain 2-like"/>
    <property type="match status" value="1"/>
</dbReference>